<protein>
    <submittedName>
        <fullName evidence="3">Uncharacterized protein</fullName>
    </submittedName>
</protein>
<reference evidence="3 4" key="1">
    <citation type="journal article" date="2014" name="Syst. Appl. Microbiol.">
        <title>Complete genomes of freshwater sulfur oxidizers Sulfuricella denitrificans skB26 and Sulfuritalea hydrogenivorans sk43H: genetic insights into the sulfur oxidation pathway of betaproteobacteria.</title>
        <authorList>
            <person name="Watanabe T."/>
            <person name="Kojima H."/>
            <person name="Fukui M."/>
        </authorList>
    </citation>
    <scope>NUCLEOTIDE SEQUENCE [LARGE SCALE GENOMIC DNA]</scope>
    <source>
        <strain evidence="3">DSM22779</strain>
    </source>
</reference>
<organism evidence="3 4">
    <name type="scientific">Sulfuritalea hydrogenivorans sk43H</name>
    <dbReference type="NCBI Taxonomy" id="1223802"/>
    <lineage>
        <taxon>Bacteria</taxon>
        <taxon>Pseudomonadati</taxon>
        <taxon>Pseudomonadota</taxon>
        <taxon>Betaproteobacteria</taxon>
        <taxon>Nitrosomonadales</taxon>
        <taxon>Sterolibacteriaceae</taxon>
        <taxon>Sulfuritalea</taxon>
    </lineage>
</organism>
<dbReference type="OrthoDB" id="9181356at2"/>
<proteinExistence type="predicted"/>
<evidence type="ECO:0000313" key="4">
    <source>
        <dbReference type="Proteomes" id="UP000031637"/>
    </source>
</evidence>
<dbReference type="HOGENOM" id="CLU_2353387_0_0_4"/>
<gene>
    <name evidence="3" type="ORF">SUTH_03587</name>
</gene>
<dbReference type="EMBL" id="AP012547">
    <property type="protein sequence ID" value="BAO31357.1"/>
    <property type="molecule type" value="Genomic_DNA"/>
</dbReference>
<keyword evidence="2" id="KW-0732">Signal</keyword>
<feature type="signal peptide" evidence="2">
    <location>
        <begin position="1"/>
        <end position="19"/>
    </location>
</feature>
<feature type="compositionally biased region" description="Polar residues" evidence="1">
    <location>
        <begin position="68"/>
        <end position="77"/>
    </location>
</feature>
<evidence type="ECO:0000256" key="2">
    <source>
        <dbReference type="SAM" id="SignalP"/>
    </source>
</evidence>
<feature type="region of interest" description="Disordered" evidence="1">
    <location>
        <begin position="52"/>
        <end position="90"/>
    </location>
</feature>
<dbReference type="STRING" id="1223802.SUTH_03587"/>
<dbReference type="RefSeq" id="WP_084207503.1">
    <property type="nucleotide sequence ID" value="NZ_AP012547.1"/>
</dbReference>
<name>W0SKE0_9PROT</name>
<dbReference type="Proteomes" id="UP000031637">
    <property type="component" value="Chromosome"/>
</dbReference>
<accession>W0SKE0</accession>
<sequence>MRKLTFLVASAFVALPVLAQPVMRSSSPAGVQIQGGVDLKAKQDDTAAIAAGQDNEAKNSAGAIKGGTQIQGNTNIKSEQKNARAVAVGKDNKATNEAGVIGGK</sequence>
<dbReference type="KEGG" id="shd:SUTH_03587"/>
<dbReference type="AlphaFoldDB" id="W0SKE0"/>
<evidence type="ECO:0000256" key="1">
    <source>
        <dbReference type="SAM" id="MobiDB-lite"/>
    </source>
</evidence>
<evidence type="ECO:0000313" key="3">
    <source>
        <dbReference type="EMBL" id="BAO31357.1"/>
    </source>
</evidence>
<feature type="chain" id="PRO_5004795520" evidence="2">
    <location>
        <begin position="20"/>
        <end position="104"/>
    </location>
</feature>
<keyword evidence="4" id="KW-1185">Reference proteome</keyword>